<evidence type="ECO:0000313" key="7">
    <source>
        <dbReference type="EMBL" id="GAF70802.1"/>
    </source>
</evidence>
<evidence type="ECO:0000256" key="5">
    <source>
        <dbReference type="SAM" id="MobiDB-lite"/>
    </source>
</evidence>
<dbReference type="GO" id="GO:0006508">
    <property type="term" value="P:proteolysis"/>
    <property type="evidence" value="ECO:0007669"/>
    <property type="project" value="UniProtKB-KW"/>
</dbReference>
<dbReference type="PROSITE" id="PS51892">
    <property type="entry name" value="SUBTILASE"/>
    <property type="match status" value="1"/>
</dbReference>
<dbReference type="SUPFAM" id="SSF52743">
    <property type="entry name" value="Subtilisin-like"/>
    <property type="match status" value="1"/>
</dbReference>
<protein>
    <recommendedName>
        <fullName evidence="6">Peptidase S8/S53 domain-containing protein</fullName>
    </recommendedName>
</protein>
<dbReference type="InterPro" id="IPR050131">
    <property type="entry name" value="Peptidase_S8_subtilisin-like"/>
</dbReference>
<keyword evidence="2" id="KW-0645">Protease</keyword>
<keyword evidence="3" id="KW-0378">Hydrolase</keyword>
<dbReference type="Pfam" id="PF00082">
    <property type="entry name" value="Peptidase_S8"/>
    <property type="match status" value="1"/>
</dbReference>
<feature type="region of interest" description="Disordered" evidence="5">
    <location>
        <begin position="139"/>
        <end position="171"/>
    </location>
</feature>
<evidence type="ECO:0000259" key="6">
    <source>
        <dbReference type="Pfam" id="PF00082"/>
    </source>
</evidence>
<dbReference type="InterPro" id="IPR036852">
    <property type="entry name" value="Peptidase_S8/S53_dom_sf"/>
</dbReference>
<sequence>LFIYSHDTWMAGITASAGGSSHLNDIGVAPGADIHSARVADNNDGVSNIDLIAALDGPNGLITKHDCRVIMTGFVLPGDPDGQSYWTKMYDYYAYQYDVVFANAAGNNNLQISVHGDAYNGITTGGLDVTQDDEYGQVGSVSGSGLTSDGRRKPDVVAPSQNQTMPSGGSDTSWYEWTSSGGHTSLSTPHTAGVAALLLGLADDSSEPDDGHNEVIKAVIVNSTFPNIKDKSGNLTDPADPNNTWHPDRGYGRLDALRAYQLLNTAAISEGVETTQEKGWAYTTMTKNYEEDSYLIYGEKNERFVLTVTWNRLITESAPGVYNEENAPKFNLDLTIKDPSDETIFSETETLDNLEKVDLLLSSDGVYEVVLKNSTKKDRSYALAFELLSPIPGDFYPADYIVDYSDMATVAQ</sequence>
<evidence type="ECO:0000256" key="1">
    <source>
        <dbReference type="ARBA" id="ARBA00011073"/>
    </source>
</evidence>
<accession>X0S4E5</accession>
<comment type="similarity">
    <text evidence="1">Belongs to the peptidase S8 family.</text>
</comment>
<dbReference type="AlphaFoldDB" id="X0S4E5"/>
<dbReference type="PANTHER" id="PTHR43806">
    <property type="entry name" value="PEPTIDASE S8"/>
    <property type="match status" value="1"/>
</dbReference>
<dbReference type="InterPro" id="IPR000209">
    <property type="entry name" value="Peptidase_S8/S53_dom"/>
</dbReference>
<feature type="non-terminal residue" evidence="7">
    <location>
        <position position="412"/>
    </location>
</feature>
<dbReference type="PANTHER" id="PTHR43806:SF11">
    <property type="entry name" value="CEREVISIN-RELATED"/>
    <property type="match status" value="1"/>
</dbReference>
<dbReference type="GO" id="GO:0004252">
    <property type="term" value="F:serine-type endopeptidase activity"/>
    <property type="evidence" value="ECO:0007669"/>
    <property type="project" value="InterPro"/>
</dbReference>
<keyword evidence="4" id="KW-0720">Serine protease</keyword>
<feature type="compositionally biased region" description="Polar residues" evidence="5">
    <location>
        <begin position="159"/>
        <end position="171"/>
    </location>
</feature>
<gene>
    <name evidence="7" type="ORF">S01H1_12817</name>
</gene>
<reference evidence="7" key="1">
    <citation type="journal article" date="2014" name="Front. Microbiol.">
        <title>High frequency of phylogenetically diverse reductive dehalogenase-homologous genes in deep subseafloor sedimentary metagenomes.</title>
        <authorList>
            <person name="Kawai M."/>
            <person name="Futagami T."/>
            <person name="Toyoda A."/>
            <person name="Takaki Y."/>
            <person name="Nishi S."/>
            <person name="Hori S."/>
            <person name="Arai W."/>
            <person name="Tsubouchi T."/>
            <person name="Morono Y."/>
            <person name="Uchiyama I."/>
            <person name="Ito T."/>
            <person name="Fujiyama A."/>
            <person name="Inagaki F."/>
            <person name="Takami H."/>
        </authorList>
    </citation>
    <scope>NUCLEOTIDE SEQUENCE</scope>
    <source>
        <strain evidence="7">Expedition CK06-06</strain>
    </source>
</reference>
<dbReference type="Gene3D" id="3.40.50.200">
    <property type="entry name" value="Peptidase S8/S53 domain"/>
    <property type="match status" value="1"/>
</dbReference>
<evidence type="ECO:0000256" key="3">
    <source>
        <dbReference type="ARBA" id="ARBA00022801"/>
    </source>
</evidence>
<comment type="caution">
    <text evidence="7">The sequence shown here is derived from an EMBL/GenBank/DDBJ whole genome shotgun (WGS) entry which is preliminary data.</text>
</comment>
<feature type="non-terminal residue" evidence="7">
    <location>
        <position position="1"/>
    </location>
</feature>
<feature type="domain" description="Peptidase S8/S53" evidence="6">
    <location>
        <begin position="6"/>
        <end position="236"/>
    </location>
</feature>
<organism evidence="7">
    <name type="scientific">marine sediment metagenome</name>
    <dbReference type="NCBI Taxonomy" id="412755"/>
    <lineage>
        <taxon>unclassified sequences</taxon>
        <taxon>metagenomes</taxon>
        <taxon>ecological metagenomes</taxon>
    </lineage>
</organism>
<name>X0S4E5_9ZZZZ</name>
<dbReference type="EMBL" id="BARS01006589">
    <property type="protein sequence ID" value="GAF70802.1"/>
    <property type="molecule type" value="Genomic_DNA"/>
</dbReference>
<proteinExistence type="inferred from homology"/>
<evidence type="ECO:0000256" key="2">
    <source>
        <dbReference type="ARBA" id="ARBA00022670"/>
    </source>
</evidence>
<evidence type="ECO:0000256" key="4">
    <source>
        <dbReference type="ARBA" id="ARBA00022825"/>
    </source>
</evidence>